<gene>
    <name evidence="2" type="ORF">CAEBREN_31285</name>
</gene>
<proteinExistence type="predicted"/>
<organism evidence="3">
    <name type="scientific">Caenorhabditis brenneri</name>
    <name type="common">Nematode worm</name>
    <dbReference type="NCBI Taxonomy" id="135651"/>
    <lineage>
        <taxon>Eukaryota</taxon>
        <taxon>Metazoa</taxon>
        <taxon>Ecdysozoa</taxon>
        <taxon>Nematoda</taxon>
        <taxon>Chromadorea</taxon>
        <taxon>Rhabditida</taxon>
        <taxon>Rhabditina</taxon>
        <taxon>Rhabditomorpha</taxon>
        <taxon>Rhabditoidea</taxon>
        <taxon>Rhabditidae</taxon>
        <taxon>Peloderinae</taxon>
        <taxon>Caenorhabditis</taxon>
    </lineage>
</organism>
<dbReference type="InterPro" id="IPR001810">
    <property type="entry name" value="F-box_dom"/>
</dbReference>
<dbReference type="EMBL" id="GL379834">
    <property type="protein sequence ID" value="EGT51604.1"/>
    <property type="molecule type" value="Genomic_DNA"/>
</dbReference>
<feature type="domain" description="F-box" evidence="1">
    <location>
        <begin position="4"/>
        <end position="27"/>
    </location>
</feature>
<evidence type="ECO:0000259" key="1">
    <source>
        <dbReference type="PROSITE" id="PS50181"/>
    </source>
</evidence>
<protein>
    <recommendedName>
        <fullName evidence="1">F-box domain-containing protein</fullName>
    </recommendedName>
</protein>
<evidence type="ECO:0000313" key="2">
    <source>
        <dbReference type="EMBL" id="EGT51604.1"/>
    </source>
</evidence>
<name>G0N3G7_CAEBE</name>
<sequence length="27" mass="3177">MPQTFPILQLPSKTIQKTLKYFTIPEL</sequence>
<keyword evidence="3" id="KW-1185">Reference proteome</keyword>
<reference evidence="3" key="1">
    <citation type="submission" date="2011-07" db="EMBL/GenBank/DDBJ databases">
        <authorList>
            <consortium name="Caenorhabditis brenneri Sequencing and Analysis Consortium"/>
            <person name="Wilson R.K."/>
        </authorList>
    </citation>
    <scope>NUCLEOTIDE SEQUENCE [LARGE SCALE GENOMIC DNA]</scope>
    <source>
        <strain evidence="3">PB2801</strain>
    </source>
</reference>
<dbReference type="PROSITE" id="PS50181">
    <property type="entry name" value="FBOX"/>
    <property type="match status" value="1"/>
</dbReference>
<dbReference type="InParanoid" id="G0N3G7"/>
<evidence type="ECO:0000313" key="3">
    <source>
        <dbReference type="Proteomes" id="UP000008068"/>
    </source>
</evidence>
<accession>G0N3G7</accession>
<dbReference type="AlphaFoldDB" id="G0N3G7"/>
<dbReference type="HOGENOM" id="CLU_3415344_0_0_1"/>
<dbReference type="Proteomes" id="UP000008068">
    <property type="component" value="Unassembled WGS sequence"/>
</dbReference>